<comment type="similarity">
    <text evidence="1">Belongs to the bacterial solute-binding protein 8 family.</text>
</comment>
<reference evidence="4 5" key="1">
    <citation type="submission" date="2019-01" db="EMBL/GenBank/DDBJ databases">
        <title>Egibacter rhizosphaerae EGI 80759T.</title>
        <authorList>
            <person name="Chen D.-D."/>
            <person name="Tian Y."/>
            <person name="Jiao J.-Y."/>
            <person name="Zhang X.-T."/>
            <person name="Zhang Y.-G."/>
            <person name="Zhang Y."/>
            <person name="Xiao M."/>
            <person name="Shu W.-S."/>
            <person name="Li W.-J."/>
        </authorList>
    </citation>
    <scope>NUCLEOTIDE SEQUENCE [LARGE SCALE GENOMIC DNA]</scope>
    <source>
        <strain evidence="4 5">EGI 80759</strain>
    </source>
</reference>
<dbReference type="KEGG" id="erz:ER308_10475"/>
<dbReference type="PANTHER" id="PTHR30535:SF7">
    <property type="entry name" value="IRON(III) DICITRATE-BINDING PROTEIN"/>
    <property type="match status" value="1"/>
</dbReference>
<dbReference type="SUPFAM" id="SSF53807">
    <property type="entry name" value="Helical backbone' metal receptor"/>
    <property type="match status" value="1"/>
</dbReference>
<organism evidence="4 5">
    <name type="scientific">Egibacter rhizosphaerae</name>
    <dbReference type="NCBI Taxonomy" id="1670831"/>
    <lineage>
        <taxon>Bacteria</taxon>
        <taxon>Bacillati</taxon>
        <taxon>Actinomycetota</taxon>
        <taxon>Nitriliruptoria</taxon>
        <taxon>Egibacterales</taxon>
        <taxon>Egibacteraceae</taxon>
        <taxon>Egibacter</taxon>
    </lineage>
</organism>
<dbReference type="EMBL" id="CP036402">
    <property type="protein sequence ID" value="QBI21995.1"/>
    <property type="molecule type" value="Genomic_DNA"/>
</dbReference>
<sequence>MANCDREVTVDQPPERLVAVNTASIENLLALGLGDRMVAASGSIDDVSEELQPELDGVDTLDTGGDDYPSLERIIELEPDFLYSVYPSTFRDDGLASRDELDDLGVATYLAPSRCPDRDEDEPLSFEEIWGEYTDLGELLDAEEAAEQLVAEQRDEVEQARDEVEQARDEVDGNLGMSAFWWDVGTADPLTGACCGAPAMIMDELGLINIFGDLDGHWSDASWEHVVEEDPDVIVMVDFGDDDIERKREFIAEDATLSQLRAFEEDRVVVLPFPHTTPGLHNVEALRTLSAELAEDQE</sequence>
<accession>A0A411YLB7</accession>
<evidence type="ECO:0000256" key="1">
    <source>
        <dbReference type="ARBA" id="ARBA00008814"/>
    </source>
</evidence>
<evidence type="ECO:0000256" key="2">
    <source>
        <dbReference type="SAM" id="Coils"/>
    </source>
</evidence>
<evidence type="ECO:0000259" key="3">
    <source>
        <dbReference type="PROSITE" id="PS50983"/>
    </source>
</evidence>
<dbReference type="PROSITE" id="PS50983">
    <property type="entry name" value="FE_B12_PBP"/>
    <property type="match status" value="1"/>
</dbReference>
<dbReference type="Pfam" id="PF01497">
    <property type="entry name" value="Peripla_BP_2"/>
    <property type="match status" value="1"/>
</dbReference>
<dbReference type="OrthoDB" id="9797850at2"/>
<dbReference type="Proteomes" id="UP000291469">
    <property type="component" value="Chromosome"/>
</dbReference>
<dbReference type="InterPro" id="IPR050902">
    <property type="entry name" value="ABC_Transporter_SBP"/>
</dbReference>
<dbReference type="Gene3D" id="3.40.50.1980">
    <property type="entry name" value="Nitrogenase molybdenum iron protein domain"/>
    <property type="match status" value="2"/>
</dbReference>
<dbReference type="AlphaFoldDB" id="A0A411YLB7"/>
<protein>
    <recommendedName>
        <fullName evidence="3">Fe/B12 periplasmic-binding domain-containing protein</fullName>
    </recommendedName>
</protein>
<dbReference type="PANTHER" id="PTHR30535">
    <property type="entry name" value="VITAMIN B12-BINDING PROTEIN"/>
    <property type="match status" value="1"/>
</dbReference>
<keyword evidence="5" id="KW-1185">Reference proteome</keyword>
<keyword evidence="2" id="KW-0175">Coiled coil</keyword>
<proteinExistence type="inferred from homology"/>
<dbReference type="InterPro" id="IPR002491">
    <property type="entry name" value="ABC_transptr_periplasmic_BD"/>
</dbReference>
<feature type="domain" description="Fe/B12 periplasmic-binding" evidence="3">
    <location>
        <begin position="16"/>
        <end position="298"/>
    </location>
</feature>
<name>A0A411YLB7_9ACTN</name>
<feature type="coiled-coil region" evidence="2">
    <location>
        <begin position="136"/>
        <end position="174"/>
    </location>
</feature>
<evidence type="ECO:0000313" key="4">
    <source>
        <dbReference type="EMBL" id="QBI21995.1"/>
    </source>
</evidence>
<gene>
    <name evidence="4" type="ORF">ER308_10475</name>
</gene>
<evidence type="ECO:0000313" key="5">
    <source>
        <dbReference type="Proteomes" id="UP000291469"/>
    </source>
</evidence>